<feature type="compositionally biased region" description="Basic residues" evidence="1">
    <location>
        <begin position="1"/>
        <end position="10"/>
    </location>
</feature>
<dbReference type="AlphaFoldDB" id="A0A1Z5KQK5"/>
<keyword evidence="4" id="KW-1185">Reference proteome</keyword>
<accession>A0A1Z5KQK5</accession>
<feature type="region of interest" description="Disordered" evidence="1">
    <location>
        <begin position="1"/>
        <end position="30"/>
    </location>
</feature>
<organism evidence="3 4">
    <name type="scientific">Fistulifera solaris</name>
    <name type="common">Oleaginous diatom</name>
    <dbReference type="NCBI Taxonomy" id="1519565"/>
    <lineage>
        <taxon>Eukaryota</taxon>
        <taxon>Sar</taxon>
        <taxon>Stramenopiles</taxon>
        <taxon>Ochrophyta</taxon>
        <taxon>Bacillariophyta</taxon>
        <taxon>Bacillariophyceae</taxon>
        <taxon>Bacillariophycidae</taxon>
        <taxon>Naviculales</taxon>
        <taxon>Naviculaceae</taxon>
        <taxon>Fistulifera</taxon>
    </lineage>
</organism>
<gene>
    <name evidence="3" type="ORF">FisN_4Hh034</name>
</gene>
<feature type="compositionally biased region" description="Polar residues" evidence="1">
    <location>
        <begin position="19"/>
        <end position="29"/>
    </location>
</feature>
<dbReference type="InterPro" id="IPR002654">
    <property type="entry name" value="Glyco_trans_25"/>
</dbReference>
<reference evidence="3 4" key="1">
    <citation type="journal article" date="2015" name="Plant Cell">
        <title>Oil accumulation by the oleaginous diatom Fistulifera solaris as revealed by the genome and transcriptome.</title>
        <authorList>
            <person name="Tanaka T."/>
            <person name="Maeda Y."/>
            <person name="Veluchamy A."/>
            <person name="Tanaka M."/>
            <person name="Abida H."/>
            <person name="Marechal E."/>
            <person name="Bowler C."/>
            <person name="Muto M."/>
            <person name="Sunaga Y."/>
            <person name="Tanaka M."/>
            <person name="Yoshino T."/>
            <person name="Taniguchi T."/>
            <person name="Fukuda Y."/>
            <person name="Nemoto M."/>
            <person name="Matsumoto M."/>
            <person name="Wong P.S."/>
            <person name="Aburatani S."/>
            <person name="Fujibuchi W."/>
        </authorList>
    </citation>
    <scope>NUCLEOTIDE SEQUENCE [LARGE SCALE GENOMIC DNA]</scope>
    <source>
        <strain evidence="3 4">JPCC DA0580</strain>
    </source>
</reference>
<dbReference type="Pfam" id="PF01755">
    <property type="entry name" value="Glyco_transf_25"/>
    <property type="match status" value="1"/>
</dbReference>
<dbReference type="CDD" id="cd06532">
    <property type="entry name" value="Glyco_transf_25"/>
    <property type="match status" value="1"/>
</dbReference>
<evidence type="ECO:0000313" key="3">
    <source>
        <dbReference type="EMBL" id="GAX28372.1"/>
    </source>
</evidence>
<dbReference type="EMBL" id="BDSP01000273">
    <property type="protein sequence ID" value="GAX28372.1"/>
    <property type="molecule type" value="Genomic_DNA"/>
</dbReference>
<dbReference type="InParanoid" id="A0A1Z5KQK5"/>
<dbReference type="OrthoDB" id="433738at2759"/>
<name>A0A1Z5KQK5_FISSO</name>
<feature type="domain" description="Glycosyl transferase family 25" evidence="2">
    <location>
        <begin position="59"/>
        <end position="255"/>
    </location>
</feature>
<evidence type="ECO:0000259" key="2">
    <source>
        <dbReference type="Pfam" id="PF01755"/>
    </source>
</evidence>
<protein>
    <recommendedName>
        <fullName evidence="2">Glycosyl transferase family 25 domain-containing protein</fullName>
    </recommendedName>
</protein>
<dbReference type="Proteomes" id="UP000198406">
    <property type="component" value="Unassembled WGS sequence"/>
</dbReference>
<proteinExistence type="predicted"/>
<evidence type="ECO:0000256" key="1">
    <source>
        <dbReference type="SAM" id="MobiDB-lite"/>
    </source>
</evidence>
<comment type="caution">
    <text evidence="3">The sequence shown here is derived from an EMBL/GenBank/DDBJ whole genome shotgun (WGS) entry which is preliminary data.</text>
</comment>
<sequence>MAYVPPHKRRSQEGKGCSEGSNTPFVSNDRTPRKENYSRFAYNSTAQLPPVFEKIALYYCINLSERQVKWRAFQERAMRVHNEFAGLVKRFDAVNGKAVLSENRCNEEILKRVWDASMNAKYSSKAQPGTKTMSDGEVGCALSHVELWKILTSTESSSENPVMMALEDDAVFSSVAGRSRFADVLAQAMENVPSGWGILYLGFSGRGERHYVEVPHNQKRNKSKYTVEIYRPEYGYHTHAYLITRHAAQILLDNLPVQGPIDVWLADNHWFDIPVYSAVIANEGWKREDGTFEGAVLVSQERGRGRKSDVQQSSHMKAG</sequence>
<evidence type="ECO:0000313" key="4">
    <source>
        <dbReference type="Proteomes" id="UP000198406"/>
    </source>
</evidence>